<dbReference type="Pfam" id="PF01369">
    <property type="entry name" value="Sec7"/>
    <property type="match status" value="1"/>
</dbReference>
<dbReference type="GO" id="GO:0005085">
    <property type="term" value="F:guanyl-nucleotide exchange factor activity"/>
    <property type="evidence" value="ECO:0000318"/>
    <property type="project" value="GO_Central"/>
</dbReference>
<keyword evidence="1" id="KW-0175">Coiled coil</keyword>
<sequence>LIVMTNENVLFDGLNEAEGEILKEILRRKEILLQEIQRLKDEIRDVDEDIEQMEETEETRSSNQANQMLAGVKKFNADAKKGMKYLLEHGHIENNPKSVAQFLYRGEHLNKSAIGDYLGERNDFNIEVLKEFVICHEFTNKCLDKSLRQFLWSFRLPGEAQKIDRMMEAFAARYCECNPGVFRTDDTCYVLSFAIIMLNTSLHNPSVKDKPALERFILMNRGINDGADLPNELLSVIYESIKKEPFKIPEDDGSNLSTAFFNPDKEGWLLKQGGRYKTWKRRWFILSDNCLYYFEYTSDKEPKGIIPLENLQIREVTDPRKPNCFEMYLHEDGLMQTIKAAKTDSEGRVVEGKHSTYRMSAATIDDKEDWIRCIRKSISKDPYYDMIAARKRKAEKTENNQL</sequence>
<dbReference type="CDD" id="cd01252">
    <property type="entry name" value="PH_GRP1-like"/>
    <property type="match status" value="1"/>
</dbReference>
<keyword evidence="5" id="KW-1185">Reference proteome</keyword>
<reference evidence="5" key="1">
    <citation type="journal article" date="2002" name="Science">
        <title>The draft genome of Ciona intestinalis: insights into chordate and vertebrate origins.</title>
        <authorList>
            <person name="Dehal P."/>
            <person name="Satou Y."/>
            <person name="Campbell R.K."/>
            <person name="Chapman J."/>
            <person name="Degnan B."/>
            <person name="De Tomaso A."/>
            <person name="Davidson B."/>
            <person name="Di Gregorio A."/>
            <person name="Gelpke M."/>
            <person name="Goodstein D.M."/>
            <person name="Harafuji N."/>
            <person name="Hastings K.E."/>
            <person name="Ho I."/>
            <person name="Hotta K."/>
            <person name="Huang W."/>
            <person name="Kawashima T."/>
            <person name="Lemaire P."/>
            <person name="Martinez D."/>
            <person name="Meinertzhagen I.A."/>
            <person name="Necula S."/>
            <person name="Nonaka M."/>
            <person name="Putnam N."/>
            <person name="Rash S."/>
            <person name="Saiga H."/>
            <person name="Satake M."/>
            <person name="Terry A."/>
            <person name="Yamada L."/>
            <person name="Wang H.G."/>
            <person name="Awazu S."/>
            <person name="Azumi K."/>
            <person name="Boore J."/>
            <person name="Branno M."/>
            <person name="Chin-Bow S."/>
            <person name="DeSantis R."/>
            <person name="Doyle S."/>
            <person name="Francino P."/>
            <person name="Keys D.N."/>
            <person name="Haga S."/>
            <person name="Hayashi H."/>
            <person name="Hino K."/>
            <person name="Imai K.S."/>
            <person name="Inaba K."/>
            <person name="Kano S."/>
            <person name="Kobayashi K."/>
            <person name="Kobayashi M."/>
            <person name="Lee B.I."/>
            <person name="Makabe K.W."/>
            <person name="Manohar C."/>
            <person name="Matassi G."/>
            <person name="Medina M."/>
            <person name="Mochizuki Y."/>
            <person name="Mount S."/>
            <person name="Morishita T."/>
            <person name="Miura S."/>
            <person name="Nakayama A."/>
            <person name="Nishizaka S."/>
            <person name="Nomoto H."/>
            <person name="Ohta F."/>
            <person name="Oishi K."/>
            <person name="Rigoutsos I."/>
            <person name="Sano M."/>
            <person name="Sasaki A."/>
            <person name="Sasakura Y."/>
            <person name="Shoguchi E."/>
            <person name="Shin-i T."/>
            <person name="Spagnuolo A."/>
            <person name="Stainier D."/>
            <person name="Suzuki M.M."/>
            <person name="Tassy O."/>
            <person name="Takatori N."/>
            <person name="Tokuoka M."/>
            <person name="Yagi K."/>
            <person name="Yoshizaki F."/>
            <person name="Wada S."/>
            <person name="Zhang C."/>
            <person name="Hyatt P.D."/>
            <person name="Larimer F."/>
            <person name="Detter C."/>
            <person name="Doggett N."/>
            <person name="Glavina T."/>
            <person name="Hawkins T."/>
            <person name="Richardson P."/>
            <person name="Lucas S."/>
            <person name="Kohara Y."/>
            <person name="Levine M."/>
            <person name="Satoh N."/>
            <person name="Rokhsar D.S."/>
        </authorList>
    </citation>
    <scope>NUCLEOTIDE SEQUENCE [LARGE SCALE GENOMIC DNA]</scope>
</reference>
<dbReference type="GeneTree" id="ENSGT00940000157519"/>
<reference evidence="4" key="3">
    <citation type="submission" date="2025-09" db="UniProtKB">
        <authorList>
            <consortium name="Ensembl"/>
        </authorList>
    </citation>
    <scope>IDENTIFICATION</scope>
</reference>
<reference evidence="4" key="2">
    <citation type="submission" date="2025-08" db="UniProtKB">
        <authorList>
            <consortium name="Ensembl"/>
        </authorList>
    </citation>
    <scope>IDENTIFICATION</scope>
</reference>
<dbReference type="CDD" id="cd00171">
    <property type="entry name" value="Sec7"/>
    <property type="match status" value="1"/>
</dbReference>
<dbReference type="PROSITE" id="PS50190">
    <property type="entry name" value="SEC7"/>
    <property type="match status" value="1"/>
</dbReference>
<dbReference type="OMA" id="GASHWRA"/>
<dbReference type="Gene3D" id="1.10.220.20">
    <property type="match status" value="1"/>
</dbReference>
<evidence type="ECO:0000313" key="5">
    <source>
        <dbReference type="Proteomes" id="UP000008144"/>
    </source>
</evidence>
<dbReference type="PANTHER" id="PTHR10663:SF402">
    <property type="entry name" value="MIP16918P"/>
    <property type="match status" value="1"/>
</dbReference>
<evidence type="ECO:0000313" key="4">
    <source>
        <dbReference type="Ensembl" id="ENSCINP00000034206.1"/>
    </source>
</evidence>
<dbReference type="SUPFAM" id="SSF50729">
    <property type="entry name" value="PH domain-like"/>
    <property type="match status" value="1"/>
</dbReference>
<name>H2XX22_CIOIN</name>
<dbReference type="Pfam" id="PF00169">
    <property type="entry name" value="PH"/>
    <property type="match status" value="1"/>
</dbReference>
<dbReference type="FunCoup" id="H2XX22">
    <property type="interactions" value="99"/>
</dbReference>
<dbReference type="SUPFAM" id="SSF48425">
    <property type="entry name" value="Sec7 domain"/>
    <property type="match status" value="1"/>
</dbReference>
<dbReference type="GO" id="GO:0032012">
    <property type="term" value="P:regulation of ARF protein signal transduction"/>
    <property type="evidence" value="ECO:0007669"/>
    <property type="project" value="InterPro"/>
</dbReference>
<dbReference type="SMART" id="SM00233">
    <property type="entry name" value="PH"/>
    <property type="match status" value="1"/>
</dbReference>
<evidence type="ECO:0000256" key="1">
    <source>
        <dbReference type="SAM" id="Coils"/>
    </source>
</evidence>
<dbReference type="PROSITE" id="PS50003">
    <property type="entry name" value="PH_DOMAIN"/>
    <property type="match status" value="1"/>
</dbReference>
<dbReference type="InterPro" id="IPR000904">
    <property type="entry name" value="Sec7_dom"/>
</dbReference>
<feature type="domain" description="SEC7" evidence="3">
    <location>
        <begin position="57"/>
        <end position="244"/>
    </location>
</feature>
<dbReference type="PANTHER" id="PTHR10663">
    <property type="entry name" value="GUANYL-NUCLEOTIDE EXCHANGE FACTOR"/>
    <property type="match status" value="1"/>
</dbReference>
<dbReference type="InterPro" id="IPR035999">
    <property type="entry name" value="Sec7_dom_sf"/>
</dbReference>
<dbReference type="FunFam" id="2.30.29.30:FF:000309">
    <property type="entry name" value="Uncharacterized protein, isoform B"/>
    <property type="match status" value="1"/>
</dbReference>
<accession>H2XX22</accession>
<dbReference type="FunFam" id="1.10.1000.11:FF:000002">
    <property type="entry name" value="Cytohesin 1"/>
    <property type="match status" value="1"/>
</dbReference>
<dbReference type="InterPro" id="IPR011993">
    <property type="entry name" value="PH-like_dom_sf"/>
</dbReference>
<dbReference type="InterPro" id="IPR023394">
    <property type="entry name" value="Sec7_C_sf"/>
</dbReference>
<dbReference type="Proteomes" id="UP000008144">
    <property type="component" value="Unassembled WGS sequence"/>
</dbReference>
<protein>
    <submittedName>
        <fullName evidence="4">Uncharacterized protein</fullName>
    </submittedName>
</protein>
<dbReference type="Ensembl" id="ENSCINT00000037270.1">
    <property type="protein sequence ID" value="ENSCINP00000034206.1"/>
    <property type="gene ID" value="ENSCING00000018657.1"/>
</dbReference>
<dbReference type="AlphaFoldDB" id="H2XX22"/>
<feature type="coiled-coil region" evidence="1">
    <location>
        <begin position="22"/>
        <end position="59"/>
    </location>
</feature>
<dbReference type="STRING" id="7719.ENSCINP00000034206"/>
<feature type="domain" description="PH" evidence="2">
    <location>
        <begin position="262"/>
        <end position="379"/>
    </location>
</feature>
<dbReference type="InParanoid" id="H2XX22"/>
<proteinExistence type="predicted"/>
<dbReference type="Gene3D" id="1.10.1000.11">
    <property type="entry name" value="Arf Nucleotide-binding Site Opener,domain 2"/>
    <property type="match status" value="1"/>
</dbReference>
<evidence type="ECO:0000259" key="2">
    <source>
        <dbReference type="PROSITE" id="PS50003"/>
    </source>
</evidence>
<evidence type="ECO:0000259" key="3">
    <source>
        <dbReference type="PROSITE" id="PS50190"/>
    </source>
</evidence>
<dbReference type="HOGENOM" id="CLU_032820_3_0_1"/>
<organism evidence="4 5">
    <name type="scientific">Ciona intestinalis</name>
    <name type="common">Transparent sea squirt</name>
    <name type="synonym">Ascidia intestinalis</name>
    <dbReference type="NCBI Taxonomy" id="7719"/>
    <lineage>
        <taxon>Eukaryota</taxon>
        <taxon>Metazoa</taxon>
        <taxon>Chordata</taxon>
        <taxon>Tunicata</taxon>
        <taxon>Ascidiacea</taxon>
        <taxon>Phlebobranchia</taxon>
        <taxon>Cionidae</taxon>
        <taxon>Ciona</taxon>
    </lineage>
</organism>
<dbReference type="Gene3D" id="2.30.29.30">
    <property type="entry name" value="Pleckstrin-homology domain (PH domain)/Phosphotyrosine-binding domain (PTB)"/>
    <property type="match status" value="1"/>
</dbReference>
<dbReference type="InterPro" id="IPR001849">
    <property type="entry name" value="PH_domain"/>
</dbReference>
<dbReference type="SMART" id="SM00222">
    <property type="entry name" value="Sec7"/>
    <property type="match status" value="1"/>
</dbReference>